<dbReference type="Pfam" id="PF01557">
    <property type="entry name" value="FAA_hydrolase"/>
    <property type="match status" value="1"/>
</dbReference>
<dbReference type="PANTHER" id="PTHR11820:SF7">
    <property type="entry name" value="ACYLPYRUVASE FAHD1, MITOCHONDRIAL"/>
    <property type="match status" value="1"/>
</dbReference>
<evidence type="ECO:0000256" key="1">
    <source>
        <dbReference type="ARBA" id="ARBA00022723"/>
    </source>
</evidence>
<dbReference type="InterPro" id="IPR036663">
    <property type="entry name" value="Fumarylacetoacetase_C_sf"/>
</dbReference>
<dbReference type="EMBL" id="JAAOZC010000014">
    <property type="protein sequence ID" value="NIJ09618.1"/>
    <property type="molecule type" value="Genomic_DNA"/>
</dbReference>
<evidence type="ECO:0000259" key="3">
    <source>
        <dbReference type="Pfam" id="PF01557"/>
    </source>
</evidence>
<comment type="caution">
    <text evidence="4">The sequence shown here is derived from an EMBL/GenBank/DDBJ whole genome shotgun (WGS) entry which is preliminary data.</text>
</comment>
<gene>
    <name evidence="4" type="ORF">FHS31_003255</name>
</gene>
<dbReference type="Gene3D" id="3.90.850.10">
    <property type="entry name" value="Fumarylacetoacetase-like, C-terminal domain"/>
    <property type="match status" value="1"/>
</dbReference>
<dbReference type="SUPFAM" id="SSF56529">
    <property type="entry name" value="FAH"/>
    <property type="match status" value="1"/>
</dbReference>
<feature type="region of interest" description="Disordered" evidence="2">
    <location>
        <begin position="309"/>
        <end position="339"/>
    </location>
</feature>
<proteinExistence type="predicted"/>
<feature type="domain" description="Fumarylacetoacetase-like C-terminal" evidence="3">
    <location>
        <begin position="89"/>
        <end position="311"/>
    </location>
</feature>
<organism evidence="4 5">
    <name type="scientific">Sphingomonas vulcanisoli</name>
    <dbReference type="NCBI Taxonomy" id="1658060"/>
    <lineage>
        <taxon>Bacteria</taxon>
        <taxon>Pseudomonadati</taxon>
        <taxon>Pseudomonadota</taxon>
        <taxon>Alphaproteobacteria</taxon>
        <taxon>Sphingomonadales</taxon>
        <taxon>Sphingomonadaceae</taxon>
        <taxon>Sphingomonas</taxon>
    </lineage>
</organism>
<accession>A0ABX0TX25</accession>
<dbReference type="PANTHER" id="PTHR11820">
    <property type="entry name" value="ACYLPYRUVASE"/>
    <property type="match status" value="1"/>
</dbReference>
<sequence length="339" mass="35618">MSFSIATLQSGGGSAALVIDGRVWPVAAASAAAGVTVMPGTLFDYLQDWDTAFDQLEALAAKIAGGAVPASVSSPIGEAVLAAPVTPRKVFGVGANYYSHIDEMFEIYSKQGVAVNRPPPPDTSVPPFFFLKPGSTAVVGPGETVHMPPKCDNLDWEGELAVVFGKRGRNVPQDQAMDVVAGYTLAVDFTARNQMEIPQHVFRWDFVLGKCQDTMTPTGPVFVPKQFADGNDFPFTLSVNGELKQSTSSSEMIFSLVKMISGVSEGVTIEPGDLMLTGSPAGAGKATGQRLAVGDVVIVDSPVTGPLKVTIQPPLAPSITPPPRDRAAASSREPERTEV</sequence>
<feature type="compositionally biased region" description="Basic and acidic residues" evidence="2">
    <location>
        <begin position="323"/>
        <end position="339"/>
    </location>
</feature>
<reference evidence="4 5" key="1">
    <citation type="submission" date="2020-03" db="EMBL/GenBank/DDBJ databases">
        <title>Genomic Encyclopedia of Type Strains, Phase III (KMG-III): the genomes of soil and plant-associated and newly described type strains.</title>
        <authorList>
            <person name="Whitman W."/>
        </authorList>
    </citation>
    <scope>NUCLEOTIDE SEQUENCE [LARGE SCALE GENOMIC DNA]</scope>
    <source>
        <strain evidence="4 5">CECT 8804</strain>
    </source>
</reference>
<dbReference type="Proteomes" id="UP000727456">
    <property type="component" value="Unassembled WGS sequence"/>
</dbReference>
<dbReference type="RefSeq" id="WP_167075414.1">
    <property type="nucleotide sequence ID" value="NZ_JAAOZC010000014.1"/>
</dbReference>
<keyword evidence="5" id="KW-1185">Reference proteome</keyword>
<protein>
    <submittedName>
        <fullName evidence="4">2-keto-4-pentenoate hydratase/2-oxohepta-3-ene-1,7-dioic acid hydratase in catechol pathway</fullName>
    </submittedName>
</protein>
<evidence type="ECO:0000256" key="2">
    <source>
        <dbReference type="SAM" id="MobiDB-lite"/>
    </source>
</evidence>
<name>A0ABX0TX25_9SPHN</name>
<evidence type="ECO:0000313" key="5">
    <source>
        <dbReference type="Proteomes" id="UP000727456"/>
    </source>
</evidence>
<keyword evidence="1" id="KW-0479">Metal-binding</keyword>
<dbReference type="InterPro" id="IPR011234">
    <property type="entry name" value="Fumarylacetoacetase-like_C"/>
</dbReference>
<evidence type="ECO:0000313" key="4">
    <source>
        <dbReference type="EMBL" id="NIJ09618.1"/>
    </source>
</evidence>